<protein>
    <submittedName>
        <fullName evidence="1">Uncharacterized protein</fullName>
    </submittedName>
</protein>
<reference evidence="1 2" key="1">
    <citation type="submission" date="2023-07" db="EMBL/GenBank/DDBJ databases">
        <title>Sorghum-associated microbial communities from plants grown in Nebraska, USA.</title>
        <authorList>
            <person name="Schachtman D."/>
        </authorList>
    </citation>
    <scope>NUCLEOTIDE SEQUENCE [LARGE SCALE GENOMIC DNA]</scope>
    <source>
        <strain evidence="1 2">DS1316</strain>
    </source>
</reference>
<accession>A0ABU1LJ17</accession>
<evidence type="ECO:0000313" key="1">
    <source>
        <dbReference type="EMBL" id="MDR6406698.1"/>
    </source>
</evidence>
<dbReference type="EMBL" id="JAVDRP010000001">
    <property type="protein sequence ID" value="MDR6406698.1"/>
    <property type="molecule type" value="Genomic_DNA"/>
</dbReference>
<organism evidence="1 2">
    <name type="scientific">Paraburkholderia terricola</name>
    <dbReference type="NCBI Taxonomy" id="169427"/>
    <lineage>
        <taxon>Bacteria</taxon>
        <taxon>Pseudomonadati</taxon>
        <taxon>Pseudomonadota</taxon>
        <taxon>Betaproteobacteria</taxon>
        <taxon>Burkholderiales</taxon>
        <taxon>Burkholderiaceae</taxon>
        <taxon>Paraburkholderia</taxon>
    </lineage>
</organism>
<sequence length="52" mass="5564">MEAVVIAQPEFIASANKTNIRSQSIEAIHIGAFNPERFASRHTPGQKNAAGS</sequence>
<comment type="caution">
    <text evidence="1">The sequence shown here is derived from an EMBL/GenBank/DDBJ whole genome shotgun (WGS) entry which is preliminary data.</text>
</comment>
<proteinExistence type="predicted"/>
<keyword evidence="2" id="KW-1185">Reference proteome</keyword>
<dbReference type="Proteomes" id="UP001264340">
    <property type="component" value="Unassembled WGS sequence"/>
</dbReference>
<evidence type="ECO:0000313" key="2">
    <source>
        <dbReference type="Proteomes" id="UP001264340"/>
    </source>
</evidence>
<gene>
    <name evidence="1" type="ORF">J2804_000086</name>
</gene>
<dbReference type="RefSeq" id="WP_310117646.1">
    <property type="nucleotide sequence ID" value="NZ_JAVDQV010000001.1"/>
</dbReference>
<name>A0ABU1LJ17_9BURK</name>